<gene>
    <name evidence="3" type="primary">50</name>
    <name evidence="3" type="ORF">PBI_FAREWELL_50</name>
</gene>
<evidence type="ECO:0000259" key="2">
    <source>
        <dbReference type="Pfam" id="PF12728"/>
    </source>
</evidence>
<feature type="region of interest" description="Disordered" evidence="1">
    <location>
        <begin position="67"/>
        <end position="89"/>
    </location>
</feature>
<proteinExistence type="predicted"/>
<dbReference type="EMBL" id="PP750958">
    <property type="protein sequence ID" value="XCH42762.1"/>
    <property type="molecule type" value="Genomic_DNA"/>
</dbReference>
<feature type="compositionally biased region" description="Low complexity" evidence="1">
    <location>
        <begin position="76"/>
        <end position="87"/>
    </location>
</feature>
<accession>A0AAU8GM93</accession>
<evidence type="ECO:0000313" key="3">
    <source>
        <dbReference type="EMBL" id="XCH42762.1"/>
    </source>
</evidence>
<organism evidence="3">
    <name type="scientific">Mycobacterium phage Farewell</name>
    <dbReference type="NCBI Taxonomy" id="3158893"/>
    <lineage>
        <taxon>Viruses</taxon>
        <taxon>Duplodnaviria</taxon>
        <taxon>Heunggongvirae</taxon>
        <taxon>Uroviricota</taxon>
        <taxon>Caudoviricetes</taxon>
    </lineage>
</organism>
<dbReference type="Pfam" id="PF12728">
    <property type="entry name" value="HTH_17"/>
    <property type="match status" value="1"/>
</dbReference>
<protein>
    <submittedName>
        <fullName evidence="3">Recombination directionality factor</fullName>
    </submittedName>
</protein>
<reference evidence="3" key="1">
    <citation type="submission" date="2024-04" db="EMBL/GenBank/DDBJ databases">
        <authorList>
            <person name="Adelman N."/>
            <person name="Griciute V."/>
            <person name="Hart J."/>
            <person name="Matonsi M."/>
            <person name="Molloy S.D."/>
            <person name="Viland M.D."/>
            <person name="Lewis C.M."/>
            <person name="Garlena R.A."/>
            <person name="Russell D.A."/>
            <person name="Jacobs-Sera D."/>
            <person name="Hatfull G.F."/>
        </authorList>
    </citation>
    <scope>NUCLEOTIDE SEQUENCE</scope>
</reference>
<evidence type="ECO:0000256" key="1">
    <source>
        <dbReference type="SAM" id="MobiDB-lite"/>
    </source>
</evidence>
<feature type="domain" description="Helix-turn-helix" evidence="2">
    <location>
        <begin position="21"/>
        <end position="67"/>
    </location>
</feature>
<name>A0AAU8GM93_9CAUD</name>
<dbReference type="InterPro" id="IPR041657">
    <property type="entry name" value="HTH_17"/>
</dbReference>
<sequence length="101" mass="11255">MIRMLIVLIMAAVAIIDDPIYSVEDAAEILCVSPSFLRDKLRKRQFAGYKAAGRWMLRESQIRAAMDAMSTEARQPEPASPAALPARSRIRRRVHSQAAAC</sequence>